<dbReference type="Proteomes" id="UP000568380">
    <property type="component" value="Unassembled WGS sequence"/>
</dbReference>
<accession>A0A7W8A2U3</accession>
<gene>
    <name evidence="1" type="ORF">HNR40_003285</name>
</gene>
<dbReference type="AlphaFoldDB" id="A0A7W8A2U3"/>
<keyword evidence="2" id="KW-1185">Reference proteome</keyword>
<comment type="caution">
    <text evidence="1">The sequence shown here is derived from an EMBL/GenBank/DDBJ whole genome shotgun (WGS) entry which is preliminary data.</text>
</comment>
<organism evidence="1 2">
    <name type="scientific">Nonomuraea endophytica</name>
    <dbReference type="NCBI Taxonomy" id="714136"/>
    <lineage>
        <taxon>Bacteria</taxon>
        <taxon>Bacillati</taxon>
        <taxon>Actinomycetota</taxon>
        <taxon>Actinomycetes</taxon>
        <taxon>Streptosporangiales</taxon>
        <taxon>Streptosporangiaceae</taxon>
        <taxon>Nonomuraea</taxon>
    </lineage>
</organism>
<proteinExistence type="predicted"/>
<dbReference type="EMBL" id="JACHIN010000004">
    <property type="protein sequence ID" value="MBB5077810.1"/>
    <property type="molecule type" value="Genomic_DNA"/>
</dbReference>
<reference evidence="1 2" key="1">
    <citation type="submission" date="2020-08" db="EMBL/GenBank/DDBJ databases">
        <title>Genomic Encyclopedia of Type Strains, Phase IV (KMG-IV): sequencing the most valuable type-strain genomes for metagenomic binning, comparative biology and taxonomic classification.</title>
        <authorList>
            <person name="Goeker M."/>
        </authorList>
    </citation>
    <scope>NUCLEOTIDE SEQUENCE [LARGE SCALE GENOMIC DNA]</scope>
    <source>
        <strain evidence="1 2">DSM 45385</strain>
    </source>
</reference>
<evidence type="ECO:0000313" key="1">
    <source>
        <dbReference type="EMBL" id="MBB5077810.1"/>
    </source>
</evidence>
<evidence type="ECO:0000313" key="2">
    <source>
        <dbReference type="Proteomes" id="UP000568380"/>
    </source>
</evidence>
<name>A0A7W8A2U3_9ACTN</name>
<protein>
    <submittedName>
        <fullName evidence="1">Uncharacterized protein</fullName>
    </submittedName>
</protein>
<sequence length="63" mass="6683">MSSMPCSSRAFRAHNTVVKPPTVSLTHWIVSSPEPWKPVSVTSTNVASPVCGVKRISTVVGCS</sequence>